<dbReference type="GO" id="GO:0033554">
    <property type="term" value="P:cellular response to stress"/>
    <property type="evidence" value="ECO:0007669"/>
    <property type="project" value="UniProtKB-ARBA"/>
</dbReference>
<evidence type="ECO:0000256" key="3">
    <source>
        <dbReference type="ARBA" id="ARBA00022777"/>
    </source>
</evidence>
<accession>A0A8J2NP21</accession>
<proteinExistence type="predicted"/>
<protein>
    <submittedName>
        <fullName evidence="9">Uncharacterized protein</fullName>
    </submittedName>
</protein>
<evidence type="ECO:0000256" key="6">
    <source>
        <dbReference type="SAM" id="MobiDB-lite"/>
    </source>
</evidence>
<evidence type="ECO:0000256" key="4">
    <source>
        <dbReference type="ARBA" id="ARBA00022840"/>
    </source>
</evidence>
<feature type="compositionally biased region" description="Basic residues" evidence="6">
    <location>
        <begin position="294"/>
        <end position="307"/>
    </location>
</feature>
<evidence type="ECO:0000256" key="2">
    <source>
        <dbReference type="ARBA" id="ARBA00022741"/>
    </source>
</evidence>
<feature type="compositionally biased region" description="Polar residues" evidence="6">
    <location>
        <begin position="270"/>
        <end position="279"/>
    </location>
</feature>
<dbReference type="GO" id="GO:0005524">
    <property type="term" value="F:ATP binding"/>
    <property type="evidence" value="ECO:0007669"/>
    <property type="project" value="UniProtKB-KW"/>
</dbReference>
<feature type="domain" description="Protein kinase" evidence="7">
    <location>
        <begin position="337"/>
        <end position="515"/>
    </location>
</feature>
<keyword evidence="4" id="KW-0067">ATP-binding</keyword>
<dbReference type="PANTHER" id="PTHR48016">
    <property type="entry name" value="MAP KINASE KINASE KINASE SSK2-RELATED-RELATED"/>
    <property type="match status" value="1"/>
</dbReference>
<dbReference type="FunFam" id="3.10.110.10:FF:000050">
    <property type="entry name" value="eIF-2-alpha kinase GCN2"/>
    <property type="match status" value="1"/>
</dbReference>
<dbReference type="SMART" id="SM00591">
    <property type="entry name" value="RWD"/>
    <property type="match status" value="1"/>
</dbReference>
<dbReference type="AlphaFoldDB" id="A0A8J2NP21"/>
<dbReference type="OrthoDB" id="6778822at2759"/>
<keyword evidence="5" id="KW-0175">Coiled coil</keyword>
<dbReference type="GO" id="GO:0004672">
    <property type="term" value="F:protein kinase activity"/>
    <property type="evidence" value="ECO:0007669"/>
    <property type="project" value="InterPro"/>
</dbReference>
<dbReference type="GO" id="GO:0010468">
    <property type="term" value="P:regulation of gene expression"/>
    <property type="evidence" value="ECO:0007669"/>
    <property type="project" value="UniProtKB-ARBA"/>
</dbReference>
<dbReference type="EMBL" id="CAJVCH010040810">
    <property type="protein sequence ID" value="CAG7716733.1"/>
    <property type="molecule type" value="Genomic_DNA"/>
</dbReference>
<organism evidence="9 10">
    <name type="scientific">Allacma fusca</name>
    <dbReference type="NCBI Taxonomy" id="39272"/>
    <lineage>
        <taxon>Eukaryota</taxon>
        <taxon>Metazoa</taxon>
        <taxon>Ecdysozoa</taxon>
        <taxon>Arthropoda</taxon>
        <taxon>Hexapoda</taxon>
        <taxon>Collembola</taxon>
        <taxon>Symphypleona</taxon>
        <taxon>Sminthuridae</taxon>
        <taxon>Allacma</taxon>
    </lineage>
</organism>
<keyword evidence="3" id="KW-0418">Kinase</keyword>
<dbReference type="InterPro" id="IPR000719">
    <property type="entry name" value="Prot_kinase_dom"/>
</dbReference>
<dbReference type="InterPro" id="IPR050538">
    <property type="entry name" value="MAP_kinase_kinase_kinase"/>
</dbReference>
<reference evidence="9" key="1">
    <citation type="submission" date="2021-06" db="EMBL/GenBank/DDBJ databases">
        <authorList>
            <person name="Hodson N. C."/>
            <person name="Mongue J. A."/>
            <person name="Jaron S. K."/>
        </authorList>
    </citation>
    <scope>NUCLEOTIDE SEQUENCE</scope>
</reference>
<dbReference type="PANTHER" id="PTHR48016:SF56">
    <property type="entry name" value="MAPKK KINASE"/>
    <property type="match status" value="1"/>
</dbReference>
<evidence type="ECO:0000256" key="5">
    <source>
        <dbReference type="SAM" id="Coils"/>
    </source>
</evidence>
<dbReference type="CDD" id="cd23823">
    <property type="entry name" value="RWD_GCN2"/>
    <property type="match status" value="1"/>
</dbReference>
<dbReference type="Proteomes" id="UP000708208">
    <property type="component" value="Unassembled WGS sequence"/>
</dbReference>
<keyword evidence="2" id="KW-0547">Nucleotide-binding</keyword>
<dbReference type="Pfam" id="PF00069">
    <property type="entry name" value="Pkinase"/>
    <property type="match status" value="1"/>
</dbReference>
<evidence type="ECO:0000259" key="7">
    <source>
        <dbReference type="PROSITE" id="PS50011"/>
    </source>
</evidence>
<comment type="caution">
    <text evidence="9">The sequence shown here is derived from an EMBL/GenBank/DDBJ whole genome shotgun (WGS) entry which is preliminary data.</text>
</comment>
<dbReference type="PROSITE" id="PS50011">
    <property type="entry name" value="PROTEIN_KINASE_DOM"/>
    <property type="match status" value="1"/>
</dbReference>
<evidence type="ECO:0000256" key="1">
    <source>
        <dbReference type="ARBA" id="ARBA00022679"/>
    </source>
</evidence>
<dbReference type="GO" id="GO:0009893">
    <property type="term" value="P:positive regulation of metabolic process"/>
    <property type="evidence" value="ECO:0007669"/>
    <property type="project" value="UniProtKB-ARBA"/>
</dbReference>
<gene>
    <name evidence="9" type="ORF">AFUS01_LOCUS6226</name>
</gene>
<evidence type="ECO:0000313" key="9">
    <source>
        <dbReference type="EMBL" id="CAG7716733.1"/>
    </source>
</evidence>
<feature type="region of interest" description="Disordered" evidence="6">
    <location>
        <begin position="270"/>
        <end position="316"/>
    </location>
</feature>
<name>A0A8J2NP21_9HEXA</name>
<keyword evidence="10" id="KW-1185">Reference proteome</keyword>
<sequence>MAYQTTQQRASPVHRAILRLEIQIALVKEDTNSKTTIREDTNSKTTIRVQGVTHFIFKSCDSGKVVDRVRYPAVRMNEEFRERQEFEVEAIKAIYLADVRDLRQNEDDQPSLAIRLLPQRGSSGGVSQEFSPTTVLMTVMFPSNYPDIVPEISLSESKGLSSQELNELKRELEKLAASSVGEVMVLNLAQFAEGFLYMHQKTPVGSFYDEMLLRKKQLQEQTNQKKQEHLEKERQAIQEEIQRKQDALKEELRRRKEEWKAQNEIITNISPPASYQNSPVKGDGFPQTLSAASKNKKRRSISIRRRRSTSEGSDSSLSECSDIVILDFSCNKSSRKFQRGEVLGESSRGSKVYAGMDNTSGSLVAICEWHFGLGKKDKKGRLVKDLGGGEGQVISHDSFMKQLNALESEFNLLQKLEHSNIVLYLGLKVISDDFGNICLYVAQEFVRGTTLQSYLQDMLTLDVALVRHCAQGILQALDYLHSNNVVHRFLRDTSVFMDTSGNSPFQFMERSSTSA</sequence>
<dbReference type="PROSITE" id="PS50908">
    <property type="entry name" value="RWD"/>
    <property type="match status" value="1"/>
</dbReference>
<evidence type="ECO:0000313" key="10">
    <source>
        <dbReference type="Proteomes" id="UP000708208"/>
    </source>
</evidence>
<feature type="domain" description="RWD" evidence="8">
    <location>
        <begin position="86"/>
        <end position="199"/>
    </location>
</feature>
<keyword evidence="1" id="KW-0808">Transferase</keyword>
<dbReference type="GO" id="GO:0051246">
    <property type="term" value="P:regulation of protein metabolic process"/>
    <property type="evidence" value="ECO:0007669"/>
    <property type="project" value="UniProtKB-ARBA"/>
</dbReference>
<evidence type="ECO:0000259" key="8">
    <source>
        <dbReference type="PROSITE" id="PS50908"/>
    </source>
</evidence>
<feature type="coiled-coil region" evidence="5">
    <location>
        <begin position="208"/>
        <end position="269"/>
    </location>
</feature>
<dbReference type="Pfam" id="PF05773">
    <property type="entry name" value="RWD"/>
    <property type="match status" value="1"/>
</dbReference>
<dbReference type="InterPro" id="IPR006575">
    <property type="entry name" value="RWD_dom"/>
</dbReference>